<dbReference type="CDD" id="cd00093">
    <property type="entry name" value="HTH_XRE"/>
    <property type="match status" value="1"/>
</dbReference>
<dbReference type="SMART" id="SM00530">
    <property type="entry name" value="HTH_XRE"/>
    <property type="match status" value="1"/>
</dbReference>
<accession>A0A940WXQ8</accession>
<reference evidence="2" key="2">
    <citation type="submission" date="2021-03" db="EMBL/GenBank/DDBJ databases">
        <authorList>
            <person name="Cao W."/>
        </authorList>
    </citation>
    <scope>NUCLEOTIDE SEQUENCE</scope>
    <source>
        <strain evidence="2">110414</strain>
    </source>
</reference>
<evidence type="ECO:0000259" key="1">
    <source>
        <dbReference type="PROSITE" id="PS50943"/>
    </source>
</evidence>
<dbReference type="PROSITE" id="PS50943">
    <property type="entry name" value="HTH_CROC1"/>
    <property type="match status" value="1"/>
</dbReference>
<dbReference type="InterPro" id="IPR010982">
    <property type="entry name" value="Lambda_DNA-bd_dom_sf"/>
</dbReference>
<gene>
    <name evidence="2" type="ORF">J5837_00050</name>
</gene>
<dbReference type="SUPFAM" id="SSF47413">
    <property type="entry name" value="lambda repressor-like DNA-binding domains"/>
    <property type="match status" value="1"/>
</dbReference>
<dbReference type="RefSeq" id="WP_210534687.1">
    <property type="nucleotide sequence ID" value="NZ_JAGKTC010000001.1"/>
</dbReference>
<proteinExistence type="predicted"/>
<dbReference type="PANTHER" id="PTHR43236:SF2">
    <property type="entry name" value="BLL0069 PROTEIN"/>
    <property type="match status" value="1"/>
</dbReference>
<dbReference type="Pfam" id="PF01381">
    <property type="entry name" value="HTH_3"/>
    <property type="match status" value="1"/>
</dbReference>
<dbReference type="Proteomes" id="UP000673447">
    <property type="component" value="Unassembled WGS sequence"/>
</dbReference>
<organism evidence="2 3">
    <name type="scientific">Pseudoxanthomonas helianthi</name>
    <dbReference type="NCBI Taxonomy" id="1453541"/>
    <lineage>
        <taxon>Bacteria</taxon>
        <taxon>Pseudomonadati</taxon>
        <taxon>Pseudomonadota</taxon>
        <taxon>Gammaproteobacteria</taxon>
        <taxon>Lysobacterales</taxon>
        <taxon>Lysobacteraceae</taxon>
        <taxon>Pseudoxanthomonas</taxon>
    </lineage>
</organism>
<evidence type="ECO:0000313" key="2">
    <source>
        <dbReference type="EMBL" id="MBP3982797.1"/>
    </source>
</evidence>
<dbReference type="GO" id="GO:0003677">
    <property type="term" value="F:DNA binding"/>
    <property type="evidence" value="ECO:0007669"/>
    <property type="project" value="InterPro"/>
</dbReference>
<dbReference type="AlphaFoldDB" id="A0A940WXQ8"/>
<sequence length="122" mass="13736">MRIRAARRSAGMSQRELATRLGVTRGAVANWESDNVAPATKRLQRIAQVTRVNFEWLATGRGPVKRDSPPDEVHALDTVTETVFDPLELRLLRAFRNISRHDRMRIVDSVQSLAGRKSISSD</sequence>
<name>A0A940WXQ8_9GAMM</name>
<dbReference type="InterPro" id="IPR001387">
    <property type="entry name" value="Cro/C1-type_HTH"/>
</dbReference>
<dbReference type="InterPro" id="IPR052345">
    <property type="entry name" value="Rad_response_metalloprotease"/>
</dbReference>
<feature type="domain" description="HTH cro/C1-type" evidence="1">
    <location>
        <begin position="3"/>
        <end position="57"/>
    </location>
</feature>
<dbReference type="Gene3D" id="1.10.260.40">
    <property type="entry name" value="lambda repressor-like DNA-binding domains"/>
    <property type="match status" value="1"/>
</dbReference>
<comment type="caution">
    <text evidence="2">The sequence shown here is derived from an EMBL/GenBank/DDBJ whole genome shotgun (WGS) entry which is preliminary data.</text>
</comment>
<dbReference type="PANTHER" id="PTHR43236">
    <property type="entry name" value="ANTITOXIN HIGA1"/>
    <property type="match status" value="1"/>
</dbReference>
<keyword evidence="3" id="KW-1185">Reference proteome</keyword>
<protein>
    <submittedName>
        <fullName evidence="2">Helix-turn-helix transcriptional regulator</fullName>
    </submittedName>
</protein>
<dbReference type="EMBL" id="JAGKTC010000001">
    <property type="protein sequence ID" value="MBP3982797.1"/>
    <property type="molecule type" value="Genomic_DNA"/>
</dbReference>
<evidence type="ECO:0000313" key="3">
    <source>
        <dbReference type="Proteomes" id="UP000673447"/>
    </source>
</evidence>
<reference evidence="2" key="1">
    <citation type="journal article" date="2016" name="Int. J. Syst. Evol. Microbiol.">
        <title>Pseudoxanthomonas helianthi sp. nov., isolated from roots of Jerusalem artichoke (Helianthus tuberosus).</title>
        <authorList>
            <person name="Kittiwongwattana C."/>
            <person name="Thawai C."/>
        </authorList>
    </citation>
    <scope>NUCLEOTIDE SEQUENCE</scope>
    <source>
        <strain evidence="2">110414</strain>
    </source>
</reference>